<comment type="caution">
    <text evidence="8">The sequence shown here is derived from an EMBL/GenBank/DDBJ whole genome shotgun (WGS) entry which is preliminary data.</text>
</comment>
<evidence type="ECO:0000256" key="6">
    <source>
        <dbReference type="SAM" id="Phobius"/>
    </source>
</evidence>
<evidence type="ECO:0000256" key="1">
    <source>
        <dbReference type="ARBA" id="ARBA00004196"/>
    </source>
</evidence>
<dbReference type="GO" id="GO:0042597">
    <property type="term" value="C:periplasmic space"/>
    <property type="evidence" value="ECO:0007669"/>
    <property type="project" value="InterPro"/>
</dbReference>
<feature type="transmembrane region" description="Helical" evidence="6">
    <location>
        <begin position="191"/>
        <end position="212"/>
    </location>
</feature>
<keyword evidence="4" id="KW-0186">Copper</keyword>
<keyword evidence="3" id="KW-0732">Signal</keyword>
<protein>
    <submittedName>
        <fullName evidence="8">Copper resistance protein CopC</fullName>
    </submittedName>
</protein>
<evidence type="ECO:0000256" key="4">
    <source>
        <dbReference type="ARBA" id="ARBA00023008"/>
    </source>
</evidence>
<dbReference type="PANTHER" id="PTHR34820">
    <property type="entry name" value="INNER MEMBRANE PROTEIN YEBZ"/>
    <property type="match status" value="1"/>
</dbReference>
<reference evidence="8 9" key="1">
    <citation type="submission" date="2014-01" db="EMBL/GenBank/DDBJ databases">
        <title>Actinotalea ferrariae CF5-4.</title>
        <authorList>
            <person name="Chen F."/>
            <person name="Li Y."/>
            <person name="Wang G."/>
        </authorList>
    </citation>
    <scope>NUCLEOTIDE SEQUENCE [LARGE SCALE GENOMIC DNA]</scope>
    <source>
        <strain evidence="8 9">CF5-4</strain>
    </source>
</reference>
<evidence type="ECO:0000313" key="8">
    <source>
        <dbReference type="EMBL" id="EYR64837.1"/>
    </source>
</evidence>
<comment type="subcellular location">
    <subcellularLocation>
        <location evidence="1">Cell envelope</location>
    </subcellularLocation>
</comment>
<dbReference type="GO" id="GO:0005507">
    <property type="term" value="F:copper ion binding"/>
    <property type="evidence" value="ECO:0007669"/>
    <property type="project" value="InterPro"/>
</dbReference>
<feature type="compositionally biased region" description="Basic and acidic residues" evidence="5">
    <location>
        <begin position="175"/>
        <end position="186"/>
    </location>
</feature>
<feature type="compositionally biased region" description="Pro residues" evidence="5">
    <location>
        <begin position="146"/>
        <end position="161"/>
    </location>
</feature>
<gene>
    <name evidence="8" type="ORF">N866_03115</name>
</gene>
<dbReference type="Gene3D" id="2.60.40.1220">
    <property type="match status" value="1"/>
</dbReference>
<sequence>MVVSADLQVLPHARAGACLARAGAVLVASLLLLGWTPGQAVAHDALVSTEPGDGTTVEEPDAVVLTFSADQLAVGAVVAVIGPDGQEWGEGATTVSGVTVTQPLREGLPSGEYQVTWRSVSGDGHPVDGTFRFTAEAAPESLSAPEPSPSAPAMSPPPEPVAAPEQPGSGAGEAGPDRGEPEDRDGSGGGAPAAVGLAIAAVIVAVGGAVLLRRRSGGERSTEP</sequence>
<dbReference type="InterPro" id="IPR014755">
    <property type="entry name" value="Cu-Rt/internalin_Ig-like"/>
</dbReference>
<dbReference type="GO" id="GO:0005886">
    <property type="term" value="C:plasma membrane"/>
    <property type="evidence" value="ECO:0007669"/>
    <property type="project" value="TreeGrafter"/>
</dbReference>
<dbReference type="InterPro" id="IPR007348">
    <property type="entry name" value="CopC_dom"/>
</dbReference>
<dbReference type="Proteomes" id="UP000019753">
    <property type="component" value="Unassembled WGS sequence"/>
</dbReference>
<feature type="region of interest" description="Disordered" evidence="5">
    <location>
        <begin position="138"/>
        <end position="192"/>
    </location>
</feature>
<keyword evidence="2" id="KW-0479">Metal-binding</keyword>
<dbReference type="InterPro" id="IPR014756">
    <property type="entry name" value="Ig_E-set"/>
</dbReference>
<evidence type="ECO:0000256" key="2">
    <source>
        <dbReference type="ARBA" id="ARBA00022723"/>
    </source>
</evidence>
<dbReference type="Pfam" id="PF04234">
    <property type="entry name" value="CopC"/>
    <property type="match status" value="1"/>
</dbReference>
<dbReference type="PANTHER" id="PTHR34820:SF4">
    <property type="entry name" value="INNER MEMBRANE PROTEIN YEBZ"/>
    <property type="match status" value="1"/>
</dbReference>
<accession>A0A021W0I4</accession>
<evidence type="ECO:0000259" key="7">
    <source>
        <dbReference type="Pfam" id="PF04234"/>
    </source>
</evidence>
<dbReference type="GO" id="GO:0006825">
    <property type="term" value="P:copper ion transport"/>
    <property type="evidence" value="ECO:0007669"/>
    <property type="project" value="InterPro"/>
</dbReference>
<evidence type="ECO:0000256" key="5">
    <source>
        <dbReference type="SAM" id="MobiDB-lite"/>
    </source>
</evidence>
<dbReference type="AlphaFoldDB" id="A0A021W0I4"/>
<name>A0A021W0I4_9CELL</name>
<feature type="domain" description="CopC" evidence="7">
    <location>
        <begin position="43"/>
        <end position="134"/>
    </location>
</feature>
<keyword evidence="6" id="KW-0812">Transmembrane</keyword>
<dbReference type="SUPFAM" id="SSF81296">
    <property type="entry name" value="E set domains"/>
    <property type="match status" value="1"/>
</dbReference>
<keyword evidence="6" id="KW-1133">Transmembrane helix</keyword>
<keyword evidence="9" id="KW-1185">Reference proteome</keyword>
<dbReference type="InterPro" id="IPR032694">
    <property type="entry name" value="CopC/D"/>
</dbReference>
<dbReference type="GO" id="GO:0030313">
    <property type="term" value="C:cell envelope"/>
    <property type="evidence" value="ECO:0007669"/>
    <property type="project" value="UniProtKB-SubCell"/>
</dbReference>
<proteinExistence type="predicted"/>
<keyword evidence="6" id="KW-0472">Membrane</keyword>
<dbReference type="GO" id="GO:0046688">
    <property type="term" value="P:response to copper ion"/>
    <property type="evidence" value="ECO:0007669"/>
    <property type="project" value="InterPro"/>
</dbReference>
<organism evidence="8 9">
    <name type="scientific">Actinotalea ferrariae CF5-4</name>
    <dbReference type="NCBI Taxonomy" id="948458"/>
    <lineage>
        <taxon>Bacteria</taxon>
        <taxon>Bacillati</taxon>
        <taxon>Actinomycetota</taxon>
        <taxon>Actinomycetes</taxon>
        <taxon>Micrococcales</taxon>
        <taxon>Cellulomonadaceae</taxon>
        <taxon>Actinotalea</taxon>
    </lineage>
</organism>
<evidence type="ECO:0000256" key="3">
    <source>
        <dbReference type="ARBA" id="ARBA00022729"/>
    </source>
</evidence>
<dbReference type="OrthoDB" id="5242236at2"/>
<evidence type="ECO:0000313" key="9">
    <source>
        <dbReference type="Proteomes" id="UP000019753"/>
    </source>
</evidence>
<dbReference type="EMBL" id="AXCW01000014">
    <property type="protein sequence ID" value="EYR64837.1"/>
    <property type="molecule type" value="Genomic_DNA"/>
</dbReference>